<evidence type="ECO:0000259" key="1">
    <source>
        <dbReference type="Pfam" id="PF01370"/>
    </source>
</evidence>
<dbReference type="CDD" id="cd08946">
    <property type="entry name" value="SDR_e"/>
    <property type="match status" value="1"/>
</dbReference>
<accession>A0ABR9DS33</accession>
<name>A0ABR9DS33_9MICO</name>
<dbReference type="InterPro" id="IPR036291">
    <property type="entry name" value="NAD(P)-bd_dom_sf"/>
</dbReference>
<dbReference type="PANTHER" id="PTHR43245">
    <property type="entry name" value="BIFUNCTIONAL POLYMYXIN RESISTANCE PROTEIN ARNA"/>
    <property type="match status" value="1"/>
</dbReference>
<evidence type="ECO:0000313" key="3">
    <source>
        <dbReference type="Proteomes" id="UP000642107"/>
    </source>
</evidence>
<protein>
    <submittedName>
        <fullName evidence="2">NAD(P)-dependent oxidoreductase</fullName>
    </submittedName>
</protein>
<dbReference type="SUPFAM" id="SSF51735">
    <property type="entry name" value="NAD(P)-binding Rossmann-fold domains"/>
    <property type="match status" value="1"/>
</dbReference>
<dbReference type="EMBL" id="JACZDF010000006">
    <property type="protein sequence ID" value="MBD9699964.1"/>
    <property type="molecule type" value="Genomic_DNA"/>
</dbReference>
<dbReference type="RefSeq" id="WP_192280759.1">
    <property type="nucleotide sequence ID" value="NZ_JACZDF010000006.1"/>
</dbReference>
<proteinExistence type="predicted"/>
<dbReference type="InterPro" id="IPR001509">
    <property type="entry name" value="Epimerase_deHydtase"/>
</dbReference>
<keyword evidence="3" id="KW-1185">Reference proteome</keyword>
<dbReference type="Proteomes" id="UP000642107">
    <property type="component" value="Unassembled WGS sequence"/>
</dbReference>
<feature type="domain" description="NAD-dependent epimerase/dehydratase" evidence="1">
    <location>
        <begin position="3"/>
        <end position="211"/>
    </location>
</feature>
<evidence type="ECO:0000313" key="2">
    <source>
        <dbReference type="EMBL" id="MBD9699964.1"/>
    </source>
</evidence>
<dbReference type="Gene3D" id="3.40.50.720">
    <property type="entry name" value="NAD(P)-binding Rossmann-like Domain"/>
    <property type="match status" value="1"/>
</dbReference>
<gene>
    <name evidence="2" type="ORF">IGS67_10745</name>
</gene>
<dbReference type="Pfam" id="PF01370">
    <property type="entry name" value="Epimerase"/>
    <property type="match status" value="1"/>
</dbReference>
<sequence length="308" mass="32503">MRVAVTGASGFVGGAVARALATDGHDVRTFSRRPAHVGTWRVWDLADGALADPPEVDAVVHVGAAVADGGKRAAAARINVDGTRAVRETFRGARMIHVSSASVYDPRVPTVAGREDTPLPGRHLNAYGATKAAAERYLAGTDLGPVLVLRPHAVYGPGDTTLLPRVEGLVRRGRVPLVGDGSALHSFTHVDTFVEAVRAGLARDVTGVVNVADAEPWPLRRAVLELLGRRGHRGPDGGPLRVAEVPPRLAYALAAALDGAAAFGLPRSRLSRYALSHLAVERTLDLTRLRTWLGVEPPATTLEGAETW</sequence>
<dbReference type="InterPro" id="IPR050177">
    <property type="entry name" value="Lipid_A_modif_metabolic_enz"/>
</dbReference>
<organism evidence="2 3">
    <name type="scientific">Flavimobilis rhizosphaerae</name>
    <dbReference type="NCBI Taxonomy" id="2775421"/>
    <lineage>
        <taxon>Bacteria</taxon>
        <taxon>Bacillati</taxon>
        <taxon>Actinomycetota</taxon>
        <taxon>Actinomycetes</taxon>
        <taxon>Micrococcales</taxon>
        <taxon>Jonesiaceae</taxon>
        <taxon>Flavimobilis</taxon>
    </lineage>
</organism>
<comment type="caution">
    <text evidence="2">The sequence shown here is derived from an EMBL/GenBank/DDBJ whole genome shotgun (WGS) entry which is preliminary data.</text>
</comment>
<reference evidence="2 3" key="1">
    <citation type="submission" date="2020-09" db="EMBL/GenBank/DDBJ databases">
        <title>Flavimobilis rhizosphaerae sp. nov., isolated from rhizosphere soil of Spartina alterniflora.</title>
        <authorList>
            <person name="Hanqin C."/>
        </authorList>
    </citation>
    <scope>NUCLEOTIDE SEQUENCE [LARGE SCALE GENOMIC DNA]</scope>
    <source>
        <strain evidence="2 3">GY 10621</strain>
    </source>
</reference>